<feature type="domain" description="Ig-like" evidence="2">
    <location>
        <begin position="667"/>
        <end position="744"/>
    </location>
</feature>
<dbReference type="InterPro" id="IPR015919">
    <property type="entry name" value="Cadherin-like_sf"/>
</dbReference>
<feature type="compositionally biased region" description="Acidic residues" evidence="1">
    <location>
        <begin position="3190"/>
        <end position="3207"/>
    </location>
</feature>
<dbReference type="SUPFAM" id="SSF63829">
    <property type="entry name" value="Calcium-dependent phosphotriesterase"/>
    <property type="match status" value="1"/>
</dbReference>
<dbReference type="SUPFAM" id="SSF103647">
    <property type="entry name" value="TSP type-3 repeat"/>
    <property type="match status" value="2"/>
</dbReference>
<feature type="compositionally biased region" description="Acidic residues" evidence="1">
    <location>
        <begin position="3290"/>
        <end position="3309"/>
    </location>
</feature>
<dbReference type="Gene3D" id="2.60.120.200">
    <property type="match status" value="1"/>
</dbReference>
<feature type="compositionally biased region" description="Basic and acidic residues" evidence="1">
    <location>
        <begin position="3152"/>
        <end position="3165"/>
    </location>
</feature>
<feature type="compositionally biased region" description="Basic and acidic residues" evidence="1">
    <location>
        <begin position="3208"/>
        <end position="3247"/>
    </location>
</feature>
<dbReference type="Gene3D" id="4.10.1080.10">
    <property type="entry name" value="TSP type-3 repeat"/>
    <property type="match status" value="4"/>
</dbReference>
<dbReference type="Proteomes" id="UP001318301">
    <property type="component" value="Unassembled WGS sequence"/>
</dbReference>
<dbReference type="InterPro" id="IPR013783">
    <property type="entry name" value="Ig-like_fold"/>
</dbReference>
<name>A0ABX0EUC0_9BACT</name>
<feature type="compositionally biased region" description="Acidic residues" evidence="1">
    <location>
        <begin position="2985"/>
        <end position="3002"/>
    </location>
</feature>
<feature type="compositionally biased region" description="Acidic residues" evidence="1">
    <location>
        <begin position="3028"/>
        <end position="3039"/>
    </location>
</feature>
<dbReference type="PANTHER" id="PTHR10199:SF119">
    <property type="entry name" value="RE20510P"/>
    <property type="match status" value="1"/>
</dbReference>
<protein>
    <submittedName>
        <fullName evidence="3">T9SS type B sorting domain-containing protein</fullName>
    </submittedName>
</protein>
<evidence type="ECO:0000256" key="1">
    <source>
        <dbReference type="SAM" id="MobiDB-lite"/>
    </source>
</evidence>
<evidence type="ECO:0000259" key="2">
    <source>
        <dbReference type="Pfam" id="PF19081"/>
    </source>
</evidence>
<dbReference type="NCBIfam" id="TIGR04131">
    <property type="entry name" value="Bac_Flav_CTERM"/>
    <property type="match status" value="1"/>
</dbReference>
<feature type="region of interest" description="Disordered" evidence="1">
    <location>
        <begin position="3150"/>
        <end position="3561"/>
    </location>
</feature>
<gene>
    <name evidence="3" type="ORF">EWU23_00975</name>
</gene>
<organism evidence="3 4">
    <name type="scientific">Aquirufa beregesia</name>
    <dbReference type="NCBI Taxonomy" id="2516556"/>
    <lineage>
        <taxon>Bacteria</taxon>
        <taxon>Pseudomonadati</taxon>
        <taxon>Bacteroidota</taxon>
        <taxon>Cytophagia</taxon>
        <taxon>Cytophagales</taxon>
        <taxon>Flectobacillaceae</taxon>
        <taxon>Aquirufa</taxon>
    </lineage>
</organism>
<comment type="caution">
    <text evidence="3">The sequence shown here is derived from an EMBL/GenBank/DDBJ whole genome shotgun (WGS) entry which is preliminary data.</text>
</comment>
<dbReference type="InterPro" id="IPR044023">
    <property type="entry name" value="Ig_7"/>
</dbReference>
<dbReference type="SUPFAM" id="SSF49313">
    <property type="entry name" value="Cadherin-like"/>
    <property type="match status" value="1"/>
</dbReference>
<dbReference type="InterPro" id="IPR011042">
    <property type="entry name" value="6-blade_b-propeller_TolB-like"/>
</dbReference>
<dbReference type="PANTHER" id="PTHR10199">
    <property type="entry name" value="THROMBOSPONDIN"/>
    <property type="match status" value="1"/>
</dbReference>
<feature type="compositionally biased region" description="Basic and acidic residues" evidence="1">
    <location>
        <begin position="3003"/>
        <end position="3027"/>
    </location>
</feature>
<dbReference type="Pfam" id="PF13585">
    <property type="entry name" value="CHU_C"/>
    <property type="match status" value="1"/>
</dbReference>
<sequence>MLQKSVRTLSLLYFVLMSSLVPAFAQFPLDLLNLTASSPASVAFSVRKLSTSYTGKIMQVRRASDHATVDIGFDSNSELSGSSICTVISAGSSGLSLGATLSFASFYAGTDVFVSIWYDQSGNSNHLTQITASNQPQLVSSGSLILEGNKPFLRFSGTISGTDYKSLALASALSTNALVMAVNKFQSSGSGFLLGDAANNNWNSGSSSNLLFSPTLASSSIRNGAINQNGINIPTTSAVWNTTLGINSVQAQTANSGTTWDNIGRDRLNEHTTGGGGWSELISFPSSLSMADRIKVELTENSYFGIPIIEINSTGFSTCSEKFTITGKGLTANIVVTAPTGYTVSTSLSGTYTSSVTLTQSGGVVNESTIYVKQTTGGAGNIVISSTGFTSQNLAIVNALPNAPTQSVGSVSTNLQFTYASSNSSRGLVFNPLNSYLYSPKVSDAPVIQVYSISGTLITASSSMPIGGLSNSAISSLTVDNLGNVYVVMPQANGVVKMEYGTNTLSVFASITSPQGSAVDSNNNVYVTTTGNVIYKITPSGVVSTFCNDSQINNAFGICFDPDGNMYVANRGAANILKIGPTGTSVSVYASSVNTNIADLIRDSNGNLYYPIFASSIIRKVATDRTISSYASGITTPQGMTFDAQGSIYVAGNGSSTKSIYKITPPSPNSICSSGTMNLAISATSGLVVGDWYSNSSGGSALFTGTNAITTPSTSTPLIYYVESRNSTTGCVSNTRTKIVAPVNGLESITAGSACETTSANLAAIGTTGTVKWYDALSGTNLLGSGATFSTPSLSSTTTFYAQAAATSCPESSRTTVIATSIPLPSITLSSIASVYRSSTSFSIPYTAITNSPDQYSLTTGTTALSGFTALTNSSLVSSPISVGIPVNSALNTYNFNFSVRNSGTGCIAPTSTFNLVVNDIPPSGLTYSTPATFYRGENATSISPTVTGSNIVYSINPALPTGLALDINTGIISGTPTSIVASSTYVVTATNSGGSTTYNLHVEVVQGAAVKFIITGTGTQTAGASQNITITAVDVLGETVTAYTGVKSLVFSGANSSSSPSTAPKVGSTDFGTATSLTFSNGVATTTLILYKAETANIVASQGTISTTGSDRLTVIVGPSGMSKLAVSLTDPQTSGTAFTGTNTLTAQDAYGNTVTGFSAATNNVTVTSSLTGTITGLSGTDKLSSAGDFSSGVASLSSLGLKFTGTSGSGTFTFTPTTGTAVTSSSILINPGSATKFVLTGTASQTAGSSQNVTVTAKDANDNIATTYTGSHSIVFSGANGSLNPSTSPTFAGTVFGTGTSLTFTNGVATGPMVLYKTELATVIGSDGTIHSNSGGSLLVTVSSAAFAKLSLSLTSPQVSGTAFSGSNSLTALDAYGNTVTSFDASSNNITVSTSLSGAISGLSGTTKLSSAGDFSNGVANLTSLGLKYTGAVGSGTFTFSPATGTAATSGNVTIGAGVASKFIITGTGTQTAGGTQNITITAKDASGNTATTYSGAKSITFSGANASSSPVTNPTVASTDFGTATSLTFSNGVATVSMGLFKVESAQIVATDGLVSTSGSDRLSVTVSPATFSKLALSLTGPQINGVAFTGTNSLTAQDAYGNTVTSFDASSNNITVSTSLSGAITGLSGTNKLSSAGDFSSGVASLTGLGLKYTGAVGSGTFTFTPVSGTAVTSGSIDINSGSANKFIITGTGTQTAGTSQTLTITAKDAQGNTVTTYTGAKSLTFSGANSSSSPVTTAKVGSTDFGTATSLTFSNGVATASMSLYKVESASISVTDGSLTASGGGELAVSVSVGSFAKFSLAMSDPQTSGTAFTGTNTLTAQDAYGNTVTGFSAATNNVTVTSSLTGSITGLSGTDKLSSASDFSSGVANLSSLGLKFTGTSGSGTFTFSPATGAPVTSGSITLNSGAATKLIITGSGSQVAGASQTITITAKDASGNTATTYSGAKSITFSGANASSSPATSPTVASTDLGTATSLTFSNGVATATLALYRAESATVAVSDGSLVATGLDRLSITVGESSLSKFALNFSSPQNSGVAFTSTNTITAQDAYGNTVTGFSAATNNVTVTSSLTGSITGLSGTNKLSGAGDFVNGVANVANTLIFTGNTGNGTFTATATTGGATGSSLVTIGAGSATKLIITGSGSQVAGASQTITITAKDASGNTATTYSGAKSITFSGANASSSPVTNPTVASTDLGTATSLTFSNGVASASLSLFQVESAMIAATDGSIVAAGSDRLSVSVSAGSFSKMTVSLTSPQVSGTAFSGSNSLTALDAYGNTVTSFDASSNNITVSTSLSGAITGLSGTNKLSSAGDFSNGVANLTSLGLKYTGAVGSGTFVFTPTFGGSTTSSNVSFNPGVSSRLLLSPISSFSAGTLQSLTVSLVDASGNPVNADENGRISLTVKTGSGSILGTISANMLSGQNLVIFTNWSYIKSESGIVIAALASSLNTSNLTGKIGESNAFLVSPGVPYKYSVRSTQSTTRAGSSFIVKVLAKDMYGNLCSNLSGAQLIKFLGAKIAPNGKDNPMAGLVTFTPFSSSILPNLKVEWSKKLPNIFTVLNISTSKANVANSILNIVQSGLNAFGSSFSVDFVNGEANVQLILVNAELANLEAINPTSTLTISDDDKLLMNVTESDFLTFQYYFDEKQDAGKVISGYMKAVDIYGNTITNFNAAVNPVTIIAKLIVGGVVNDQRVIILNKSTDYINGVAYFSILGNLFPSALSGSIQLEIIPNSGNTVQTPQIVLIPLDTDGDSVSDEQELIDKTDLNDGCSYLMSSFVMSKASSAWKALDCDGDGSANGTDVEPSNACSGGVAGYIPPKGSIGYAKYFAGDCDSDGISNEMECNGGYLGTGTCQDFDSDGIPNFLDPDSDNDGILDMIEKNMDSDGDGDANYLDLDSDNDGILDTQERSPDTDGDGIMNFLDVDSDNDGILDAWEGTDNKRGTIDDNYDGRVDKNGSAPDVNGNGLADFLEGNPAPVPDTDTDGTPDYIDLDSDGDGVADKIELTNDPDKDGRPNYRDKDSDGDWLGDSDERDTDNDGDRIANYLDDDSDGDGIPDAWEGKDKCRECTNTNDDNDNGWDDRGEYKAVIDSDKDGSPDFLDLDSDNDCIRDGVEGGADWDQDKLANFRDTDSDGDGILDLVEVGDCNKPWDTDGDGLKNFEDTDSDGDGIPDSIEAGKDLSKPVDTDGDGIADMLELDADNDTIPDKVEVGSDVWKPLDSDTDGKYDFRDTDSDNDTVSDKLEVGPNPNMPRDTDKDGSMDYLDLESDGDGILDSLEAGKKGDSPLDSDQDGLFDFQDTDSDNDGMLDSIEVGADVNNPLNTDGDTHTDGTPKYDYRDTDSDNDGIPDFIEAGANPLKPQDSDGDNLPDYRELDADNDGIPDSVEAGKDPMIPVDTDKDGQANYTDTDSDNDTISDKIEAGDSPRVPVDTDKDSLPDYLDLDTDGDTIPDKVEVGSDPSRPVDTDKDGIYDFRDLDSDSDGIPDKMEAGLNPNIPDDTDGDGLADYRDIDSDNNGISDKEEVGPDPLHPIDTDGDGVPDYKDPDDDGDSIPDKLEDDLNYGALPDCDKDGIPNSKDKDICEPFVTQGFSPNGDGINDKFVIPGIMSMPSHHLSIFNRWGNIVYETDNYKNDWGGEISKQASFVSGDGRIADGVYFYFIDFKGVKSNVQSFIYVNHMK</sequence>
<dbReference type="Pfam" id="PF19081">
    <property type="entry name" value="Ig_7"/>
    <property type="match status" value="2"/>
</dbReference>
<accession>A0ABX0EUC0</accession>
<feature type="compositionally biased region" description="Basic and acidic residues" evidence="1">
    <location>
        <begin position="3328"/>
        <end position="3344"/>
    </location>
</feature>
<proteinExistence type="predicted"/>
<feature type="compositionally biased region" description="Basic and acidic residues" evidence="1">
    <location>
        <begin position="2942"/>
        <end position="2959"/>
    </location>
</feature>
<feature type="compositionally biased region" description="Basic and acidic residues" evidence="1">
    <location>
        <begin position="3179"/>
        <end position="3189"/>
    </location>
</feature>
<dbReference type="Gene3D" id="2.120.10.30">
    <property type="entry name" value="TolB, C-terminal domain"/>
    <property type="match status" value="1"/>
</dbReference>
<feature type="region of interest" description="Disordered" evidence="1">
    <location>
        <begin position="2901"/>
        <end position="2921"/>
    </location>
</feature>
<dbReference type="EMBL" id="SEWW01000001">
    <property type="protein sequence ID" value="NGZ43042.1"/>
    <property type="molecule type" value="Genomic_DNA"/>
</dbReference>
<feature type="compositionally biased region" description="Basic and acidic residues" evidence="1">
    <location>
        <begin position="3452"/>
        <end position="3491"/>
    </location>
</feature>
<feature type="compositionally biased region" description="Basic and acidic residues" evidence="1">
    <location>
        <begin position="3418"/>
        <end position="3439"/>
    </location>
</feature>
<feature type="compositionally biased region" description="Acidic residues" evidence="1">
    <location>
        <begin position="3536"/>
        <end position="3561"/>
    </location>
</feature>
<dbReference type="InterPro" id="IPR018247">
    <property type="entry name" value="EF_Hand_1_Ca_BS"/>
</dbReference>
<dbReference type="InterPro" id="IPR026341">
    <property type="entry name" value="T9SS_type_B"/>
</dbReference>
<feature type="region of interest" description="Disordered" evidence="1">
    <location>
        <begin position="2938"/>
        <end position="3086"/>
    </location>
</feature>
<dbReference type="InterPro" id="IPR028974">
    <property type="entry name" value="TSP_type-3_rpt"/>
</dbReference>
<evidence type="ECO:0000313" key="4">
    <source>
        <dbReference type="Proteomes" id="UP001318301"/>
    </source>
</evidence>
<evidence type="ECO:0000313" key="3">
    <source>
        <dbReference type="EMBL" id="NGZ43042.1"/>
    </source>
</evidence>
<reference evidence="3 4" key="1">
    <citation type="submission" date="2019-02" db="EMBL/GenBank/DDBJ databases">
        <title>Genome of a new Bacteroidetes strain.</title>
        <authorList>
            <person name="Pitt A."/>
        </authorList>
    </citation>
    <scope>NUCLEOTIDE SEQUENCE [LARGE SCALE GENOMIC DNA]</scope>
    <source>
        <strain evidence="3 4">50C-KIRBA</strain>
    </source>
</reference>
<dbReference type="Gene3D" id="2.60.40.10">
    <property type="entry name" value="Immunoglobulins"/>
    <property type="match status" value="1"/>
</dbReference>
<dbReference type="PROSITE" id="PS00018">
    <property type="entry name" value="EF_HAND_1"/>
    <property type="match status" value="1"/>
</dbReference>
<keyword evidence="4" id="KW-1185">Reference proteome</keyword>
<feature type="domain" description="Ig-like" evidence="2">
    <location>
        <begin position="751"/>
        <end position="823"/>
    </location>
</feature>